<dbReference type="InterPro" id="IPR005887">
    <property type="entry name" value="GH92_a_mannosidase_put"/>
</dbReference>
<dbReference type="InterPro" id="IPR014718">
    <property type="entry name" value="GH-type_carb-bd"/>
</dbReference>
<dbReference type="Gene3D" id="3.90.182.10">
    <property type="entry name" value="Toxin - Anthrax Protective Antigen,domain 1"/>
    <property type="match status" value="1"/>
</dbReference>
<dbReference type="GO" id="GO:0030246">
    <property type="term" value="F:carbohydrate binding"/>
    <property type="evidence" value="ECO:0007669"/>
    <property type="project" value="InterPro"/>
</dbReference>
<accession>A0A6I6JUQ9</accession>
<dbReference type="EMBL" id="CP046401">
    <property type="protein sequence ID" value="QGY46806.1"/>
    <property type="molecule type" value="Genomic_DNA"/>
</dbReference>
<dbReference type="Proteomes" id="UP000428260">
    <property type="component" value="Chromosome"/>
</dbReference>
<comment type="subunit">
    <text evidence="2">Monomer.</text>
</comment>
<evidence type="ECO:0000259" key="4">
    <source>
        <dbReference type="PROSITE" id="PS51820"/>
    </source>
</evidence>
<comment type="cofactor">
    <cofactor evidence="1">
        <name>Ca(2+)</name>
        <dbReference type="ChEBI" id="CHEBI:29108"/>
    </cofactor>
</comment>
<proteinExistence type="predicted"/>
<dbReference type="Gene3D" id="1.20.1610.10">
    <property type="entry name" value="alpha-1,2-mannosidases domains"/>
    <property type="match status" value="1"/>
</dbReference>
<evidence type="ECO:0000256" key="2">
    <source>
        <dbReference type="ARBA" id="ARBA00011245"/>
    </source>
</evidence>
<dbReference type="PANTHER" id="PTHR12143">
    <property type="entry name" value="PEPTIDE N-GLYCANASE PNGASE -RELATED"/>
    <property type="match status" value="1"/>
</dbReference>
<dbReference type="Pfam" id="PF17678">
    <property type="entry name" value="Glyco_hydro_92N"/>
    <property type="match status" value="1"/>
</dbReference>
<reference evidence="5 6" key="1">
    <citation type="submission" date="2019-11" db="EMBL/GenBank/DDBJ databases">
        <authorList>
            <person name="Zheng R.K."/>
            <person name="Sun C.M."/>
        </authorList>
    </citation>
    <scope>NUCLEOTIDE SEQUENCE [LARGE SCALE GENOMIC DNA]</scope>
    <source>
        <strain evidence="5 6">WC007</strain>
    </source>
</reference>
<dbReference type="Pfam" id="PF13287">
    <property type="entry name" value="Fn3_assoc"/>
    <property type="match status" value="1"/>
</dbReference>
<dbReference type="Gene3D" id="2.70.98.10">
    <property type="match status" value="1"/>
</dbReference>
<dbReference type="InterPro" id="IPR008928">
    <property type="entry name" value="6-hairpin_glycosidase_sf"/>
</dbReference>
<dbReference type="GO" id="GO:0005975">
    <property type="term" value="P:carbohydrate metabolic process"/>
    <property type="evidence" value="ECO:0007669"/>
    <property type="project" value="InterPro"/>
</dbReference>
<keyword evidence="6" id="KW-1185">Reference proteome</keyword>
<dbReference type="Gene3D" id="1.20.1050.60">
    <property type="entry name" value="alpha-1,2-mannosidase"/>
    <property type="match status" value="1"/>
</dbReference>
<dbReference type="InterPro" id="IPR026876">
    <property type="entry name" value="Fn3_assoc_repeat"/>
</dbReference>
<dbReference type="SUPFAM" id="SSF56988">
    <property type="entry name" value="Anthrax protective antigen"/>
    <property type="match status" value="1"/>
</dbReference>
<dbReference type="GO" id="GO:0005829">
    <property type="term" value="C:cytosol"/>
    <property type="evidence" value="ECO:0007669"/>
    <property type="project" value="TreeGrafter"/>
</dbReference>
<dbReference type="InterPro" id="IPR041371">
    <property type="entry name" value="GH92_N"/>
</dbReference>
<dbReference type="Pfam" id="PF07971">
    <property type="entry name" value="Glyco_hydro_92"/>
    <property type="match status" value="1"/>
</dbReference>
<evidence type="ECO:0000256" key="3">
    <source>
        <dbReference type="ARBA" id="ARBA00022837"/>
    </source>
</evidence>
<feature type="domain" description="PA14" evidence="4">
    <location>
        <begin position="870"/>
        <end position="1006"/>
    </location>
</feature>
<dbReference type="Pfam" id="PF07691">
    <property type="entry name" value="PA14"/>
    <property type="match status" value="1"/>
</dbReference>
<protein>
    <submittedName>
        <fullName evidence="5">Glycoside hydrolase family 92 protein</fullName>
    </submittedName>
</protein>
<dbReference type="SMART" id="SM00758">
    <property type="entry name" value="PA14"/>
    <property type="match status" value="1"/>
</dbReference>
<dbReference type="GO" id="GO:0000224">
    <property type="term" value="F:peptide-N4-(N-acetyl-beta-glucosaminyl)asparagine amidase activity"/>
    <property type="evidence" value="ECO:0007669"/>
    <property type="project" value="TreeGrafter"/>
</dbReference>
<evidence type="ECO:0000256" key="1">
    <source>
        <dbReference type="ARBA" id="ARBA00001913"/>
    </source>
</evidence>
<dbReference type="RefSeq" id="WP_158870063.1">
    <property type="nucleotide sequence ID" value="NZ_CP046401.1"/>
</dbReference>
<keyword evidence="5" id="KW-0378">Hydrolase</keyword>
<dbReference type="Gene3D" id="3.30.2080.10">
    <property type="entry name" value="GH92 mannosidase domain"/>
    <property type="match status" value="1"/>
</dbReference>
<name>A0A6I6JUQ9_9BACT</name>
<sequence>MKEYIYFKVRLFKLFLVFGVVLLQSCLQKEKQPVDYVNTLLGTSSSRWMLYPGPSMPFGMVKLSPDNTDETHYQLGAGYEYKINSISGFGHVHSWMMGSFTTMPTTGELKIAPGTSEDPDAGYRSRINNDNTIATAGYYSAILEDYNILAELTATTRAGFQRYTFPKGENGRVLFDLKVAEEEPSKNIKAEISKISDTEIEGYVQREAGDWNEYTLHFAARFNRPFKSMGGWTGTNILENTEDIKISEDLDMGAFLEFNLGDDQVVLLKTAISYVSTEQAWLNLNTEMDPFGWDFDKARDNARNVWNTLLKKIKVKGGSETDKLKFYTNLYRAYCSRSIFSDVNGKYVDMCEKVQQAPNPDSPIYGCDAFWGSAWNLNQLWSLLTPDYTEQWVNSLLELYDDGGWLADAPGGLEYSSIMVAAHQVPFIVMAWQKGIRGFDAEKAYKAMKEIQMIPGKPHECGGYVGNRNLKTYMDIGFVPANEGPVSNTLEYAYDDWCVAQMAKALGKTEDYNYFMRRAQYYRNVYDPSTGYMRAKYAGGPWTEDFSVSTGAGGQGQNFGYGSKNYVEANAWQFSWYVPQDVSALIELMGVDEFNDRLEHGFKNSYPHFTSEYVNIGNQPNMEAPWLFNYSRKPWLTQFWVREVLDNYFGTGPIDGYHGDEDQGQMGAFYVMSAMGLFEMDGGSSVDPVYEISSPVFEKITIQLDQNYYKGKEFVIEAKNISTENKYIQSAKLNGKELTNFWFRHEELAKGGKLELVMGPEPNKEWAVNSEYPLKEDVPVIVTTPYVSNLEKVFKTECTVNMVCDTKGAEIRYTVDDSEPTRNSSLYTDGLVVNKNTSVKMKAFKGDEASLTATAVFKKMGEIKRVSMNEVKPGISYKYTQGIYRMVNDFLDVTPLKTGVVPTFTMEPREKEQFFSFDFEGYINIKQAGEYTFYLATNDGGRMYIDDNMIINNDGLHPVVEVGKKVELKTGLHPISVKYFQEGGLNGLKVSWEGPGIEKQEIPPKVLFHMK</sequence>
<dbReference type="GO" id="GO:0006516">
    <property type="term" value="P:glycoprotein catabolic process"/>
    <property type="evidence" value="ECO:0007669"/>
    <property type="project" value="TreeGrafter"/>
</dbReference>
<dbReference type="InterPro" id="IPR037524">
    <property type="entry name" value="PA14/GLEYA"/>
</dbReference>
<dbReference type="FunFam" id="3.30.2080.10:FF:000001">
    <property type="entry name" value="Alpha-1,2-mannosidase subfamily"/>
    <property type="match status" value="1"/>
</dbReference>
<evidence type="ECO:0000313" key="5">
    <source>
        <dbReference type="EMBL" id="QGY46806.1"/>
    </source>
</evidence>
<dbReference type="NCBIfam" id="TIGR01180">
    <property type="entry name" value="aman2_put"/>
    <property type="match status" value="1"/>
</dbReference>
<keyword evidence="3" id="KW-0106">Calcium</keyword>
<dbReference type="SUPFAM" id="SSF48208">
    <property type="entry name" value="Six-hairpin glycosidases"/>
    <property type="match status" value="1"/>
</dbReference>
<organism evidence="5 6">
    <name type="scientific">Maribellus comscasis</name>
    <dbReference type="NCBI Taxonomy" id="2681766"/>
    <lineage>
        <taxon>Bacteria</taxon>
        <taxon>Pseudomonadati</taxon>
        <taxon>Bacteroidota</taxon>
        <taxon>Bacteroidia</taxon>
        <taxon>Marinilabiliales</taxon>
        <taxon>Prolixibacteraceae</taxon>
        <taxon>Maribellus</taxon>
    </lineage>
</organism>
<dbReference type="InterPro" id="IPR012939">
    <property type="entry name" value="Glyco_hydro_92"/>
</dbReference>
<dbReference type="AlphaFoldDB" id="A0A6I6JUQ9"/>
<gene>
    <name evidence="5" type="ORF">GM418_25055</name>
</gene>
<dbReference type="InterPro" id="IPR050883">
    <property type="entry name" value="PNGase"/>
</dbReference>
<dbReference type="PANTHER" id="PTHR12143:SF39">
    <property type="entry name" value="SECRETED PROTEIN"/>
    <property type="match status" value="1"/>
</dbReference>
<dbReference type="PROSITE" id="PS51257">
    <property type="entry name" value="PROKAR_LIPOPROTEIN"/>
    <property type="match status" value="1"/>
</dbReference>
<dbReference type="PROSITE" id="PS51820">
    <property type="entry name" value="PA14"/>
    <property type="match status" value="1"/>
</dbReference>
<dbReference type="InterPro" id="IPR011658">
    <property type="entry name" value="PA14_dom"/>
</dbReference>
<dbReference type="KEGG" id="mcos:GM418_25055"/>
<evidence type="ECO:0000313" key="6">
    <source>
        <dbReference type="Proteomes" id="UP000428260"/>
    </source>
</evidence>